<sequence length="60" mass="6770">MKKHIGQLYLALAVSIWGGIYVMSKMVLTVIQRLELVWLRYLVALVTLIIVGFLLTNPGI</sequence>
<keyword evidence="1" id="KW-1133">Transmembrane helix</keyword>
<dbReference type="KEGG" id="taci:TDSAC_0981"/>
<feature type="transmembrane region" description="Helical" evidence="1">
    <location>
        <begin position="6"/>
        <end position="24"/>
    </location>
</feature>
<keyword evidence="1" id="KW-0812">Transmembrane</keyword>
<proteinExistence type="predicted"/>
<dbReference type="AlphaFoldDB" id="A0A2R4W0U6"/>
<keyword evidence="3" id="KW-1185">Reference proteome</keyword>
<evidence type="ECO:0000313" key="2">
    <source>
        <dbReference type="EMBL" id="AWB10334.1"/>
    </source>
</evidence>
<reference evidence="2 3" key="1">
    <citation type="submission" date="2017-04" db="EMBL/GenBank/DDBJ databases">
        <title>Genomic insights into metabolism of Thermodesulfobium acidiphilum.</title>
        <authorList>
            <person name="Toshchakov S.V."/>
            <person name="Frolov E.N."/>
            <person name="Kublanov I.V."/>
            <person name="Samarov N.I."/>
            <person name="Novikov A."/>
            <person name="Lebedinsky A.V."/>
            <person name="Bonch-Osmolovskaya E.A."/>
            <person name="Chernyh N.A."/>
        </authorList>
    </citation>
    <scope>NUCLEOTIDE SEQUENCE [LARGE SCALE GENOMIC DNA]</scope>
    <source>
        <strain evidence="2 3">3127-1</strain>
    </source>
</reference>
<feature type="transmembrane region" description="Helical" evidence="1">
    <location>
        <begin position="36"/>
        <end position="55"/>
    </location>
</feature>
<name>A0A2R4W0U6_THEAF</name>
<dbReference type="EMBL" id="CP020921">
    <property type="protein sequence ID" value="AWB10334.1"/>
    <property type="molecule type" value="Genomic_DNA"/>
</dbReference>
<dbReference type="Proteomes" id="UP000244792">
    <property type="component" value="Chromosome"/>
</dbReference>
<evidence type="ECO:0000313" key="3">
    <source>
        <dbReference type="Proteomes" id="UP000244792"/>
    </source>
</evidence>
<keyword evidence="1" id="KW-0472">Membrane</keyword>
<gene>
    <name evidence="2" type="ORF">TDSAC_0981</name>
</gene>
<organism evidence="2 3">
    <name type="scientific">Thermodesulfobium acidiphilum</name>
    <dbReference type="NCBI Taxonomy" id="1794699"/>
    <lineage>
        <taxon>Bacteria</taxon>
        <taxon>Pseudomonadati</taxon>
        <taxon>Thermodesulfobiota</taxon>
        <taxon>Thermodesulfobiia</taxon>
        <taxon>Thermodesulfobiales</taxon>
        <taxon>Thermodesulfobiaceae</taxon>
        <taxon>Thermodesulfobium</taxon>
    </lineage>
</organism>
<accession>A0A2R4W0U6</accession>
<protein>
    <submittedName>
        <fullName evidence="2">EamA-like transporter family protein</fullName>
    </submittedName>
</protein>
<evidence type="ECO:0000256" key="1">
    <source>
        <dbReference type="SAM" id="Phobius"/>
    </source>
</evidence>